<reference evidence="2 3" key="4">
    <citation type="journal article" date="2009" name="Appl. Environ. Microbiol.">
        <title>Comparative genome-wide transcriptional profiling of Azorhizobium caulinodans ORS571 grown under free-living and symbiotic conditions.</title>
        <authorList>
            <person name="Tsukada S."/>
            <person name="Aono T."/>
            <person name="Akiba N."/>
            <person name="Lee KB."/>
            <person name="Liu CT."/>
            <person name="Toyazaki H."/>
            <person name="Oyaizu H."/>
        </authorList>
    </citation>
    <scope>NUCLEOTIDE SEQUENCE [LARGE SCALE GENOMIC DNA]</scope>
    <source>
        <strain evidence="3">ATCC 43989 / DSM 5975 / JCM 20966 / LMG 6465 / NBRC 14845 / NCIMB 13405 / ORS 571</strain>
    </source>
</reference>
<reference evidence="2 3" key="5">
    <citation type="journal article" date="2010" name="Appl. Environ. Microbiol.">
        <title>phrR-like gene praR of Azorhizobium caulinodans ORS571 is essential for symbiosis with Sesbania rostrata and is involved in expression of reb genes.</title>
        <authorList>
            <person name="Akiba N."/>
            <person name="Aono T."/>
            <person name="Toyazaki H."/>
            <person name="Sato S."/>
            <person name="Oyaizu H."/>
        </authorList>
    </citation>
    <scope>NUCLEOTIDE SEQUENCE [LARGE SCALE GENOMIC DNA]</scope>
    <source>
        <strain evidence="3">ATCC 43989 / DSM 5975 / JCM 20966 / LMG 6465 / NBRC 14845 / NCIMB 13405 / ORS 571</strain>
    </source>
</reference>
<feature type="domain" description="ABM" evidence="1">
    <location>
        <begin position="2"/>
        <end position="100"/>
    </location>
</feature>
<dbReference type="HOGENOM" id="CLU_141544_0_0_5"/>
<evidence type="ECO:0000313" key="2">
    <source>
        <dbReference type="EMBL" id="BAF90381.1"/>
    </source>
</evidence>
<keyword evidence="3" id="KW-1185">Reference proteome</keyword>
<gene>
    <name evidence="2" type="ordered locus">AZC_4383</name>
</gene>
<dbReference type="Gene3D" id="3.30.70.100">
    <property type="match status" value="1"/>
</dbReference>
<dbReference type="InterPro" id="IPR050404">
    <property type="entry name" value="Heme-degrading_MO"/>
</dbReference>
<dbReference type="PROSITE" id="PS51725">
    <property type="entry name" value="ABM"/>
    <property type="match status" value="1"/>
</dbReference>
<reference evidence="2 3" key="6">
    <citation type="journal article" date="2011" name="Appl. Environ. Microbiol.">
        <title>Involvement of the azorhizobial chromosome partition gene (parA) in the onset of bacteroid differentiation during Sesbania rostrata stem nodule development.</title>
        <authorList>
            <person name="Liu CT."/>
            <person name="Lee KB."/>
            <person name="Wang YS."/>
            <person name="Peng MH."/>
            <person name="Lee KT."/>
            <person name="Suzuki S."/>
            <person name="Suzuki T."/>
            <person name="Oyaizu H."/>
        </authorList>
    </citation>
    <scope>NUCLEOTIDE SEQUENCE [LARGE SCALE GENOMIC DNA]</scope>
    <source>
        <strain evidence="3">ATCC 43989 / DSM 5975 / JCM 20966 / LMG 6465 / NBRC 14845 / NCIMB 13405 / ORS 571</strain>
    </source>
</reference>
<reference evidence="3" key="2">
    <citation type="submission" date="2007-04" db="EMBL/GenBank/DDBJ databases">
        <title>Complete genome sequence of the nitrogen-fixing bacterium Azorhizobium caulinodans ORS571.</title>
        <authorList>
            <person name="Lee K.B."/>
            <person name="Backer P.D."/>
            <person name="Aono T."/>
            <person name="Liu C.T."/>
            <person name="Suzuki S."/>
            <person name="Suzuki T."/>
            <person name="Kaneko T."/>
            <person name="Yamada M."/>
            <person name="Tabata S."/>
            <person name="Kupfer D.M."/>
            <person name="Najar F.Z."/>
            <person name="Wiley G.B."/>
            <person name="Roe B."/>
            <person name="Binnewies T."/>
            <person name="Ussery D."/>
            <person name="Vereecke D."/>
            <person name="Gevers D."/>
            <person name="Holsters M."/>
            <person name="Oyaizu H."/>
        </authorList>
    </citation>
    <scope>NUCLEOTIDE SEQUENCE [LARGE SCALE GENOMIC DNA]</scope>
    <source>
        <strain evidence="3">ATCC 43989 / DSM 5975 / JCM 20966 / LMG 6465 / NBRC 14845 / NCIMB 13405 / ORS 571</strain>
    </source>
</reference>
<dbReference type="eggNOG" id="COG2329">
    <property type="taxonomic scope" value="Bacteria"/>
</dbReference>
<reference evidence="2 3" key="1">
    <citation type="journal article" date="2007" name="Appl. Environ. Microbiol.">
        <title>Rhizobial factors required for stem nodule maturation and maintenance in Sesbania rostrata-Azorhizobium caulinodans ORS571 symbiosis.</title>
        <authorList>
            <person name="Suzuki S."/>
            <person name="Aono T."/>
            <person name="Lee KB."/>
            <person name="Suzuki T."/>
            <person name="Liu CT."/>
            <person name="Miwa H."/>
            <person name="Wakao S."/>
            <person name="Iki T."/>
            <person name="Oyaizu H."/>
        </authorList>
    </citation>
    <scope>NUCLEOTIDE SEQUENCE [LARGE SCALE GENOMIC DNA]</scope>
    <source>
        <strain evidence="3">ATCC 43989 / DSM 5975 / JCM 20966 / LMG 6465 / NBRC 14845 / NCIMB 13405 / ORS 571</strain>
    </source>
</reference>
<dbReference type="PANTHER" id="PTHR34474">
    <property type="entry name" value="SIGNAL TRANSDUCTION PROTEIN TRAP"/>
    <property type="match status" value="1"/>
</dbReference>
<dbReference type="RefSeq" id="WP_012172903.1">
    <property type="nucleotide sequence ID" value="NC_009937.1"/>
</dbReference>
<protein>
    <recommendedName>
        <fullName evidence="1">ABM domain-containing protein</fullName>
    </recommendedName>
</protein>
<name>A8HW19_AZOC5</name>
<dbReference type="Pfam" id="PF03992">
    <property type="entry name" value="ABM"/>
    <property type="match status" value="1"/>
</dbReference>
<evidence type="ECO:0000313" key="3">
    <source>
        <dbReference type="Proteomes" id="UP000000270"/>
    </source>
</evidence>
<dbReference type="STRING" id="438753.AZC_4383"/>
<dbReference type="InterPro" id="IPR011008">
    <property type="entry name" value="Dimeric_a/b-barrel"/>
</dbReference>
<dbReference type="InterPro" id="IPR007138">
    <property type="entry name" value="ABM_dom"/>
</dbReference>
<organism evidence="2 3">
    <name type="scientific">Azorhizobium caulinodans (strain ATCC 43989 / DSM 5975 / JCM 20966 / LMG 6465 / NBRC 14845 / NCIMB 13405 / ORS 571)</name>
    <dbReference type="NCBI Taxonomy" id="438753"/>
    <lineage>
        <taxon>Bacteria</taxon>
        <taxon>Pseudomonadati</taxon>
        <taxon>Pseudomonadota</taxon>
        <taxon>Alphaproteobacteria</taxon>
        <taxon>Hyphomicrobiales</taxon>
        <taxon>Xanthobacteraceae</taxon>
        <taxon>Azorhizobium</taxon>
    </lineage>
</organism>
<sequence>MFIAMNRFKVKNGSEAEFERVWRERDSYLHTVPGFVAFNLLKGPQKEDYTLYASHTHWASKADFEGWTKSEAFRAAHKDAGTNKVNYIGPPEFEGFESVLSLDTTTKAA</sequence>
<dbReference type="SUPFAM" id="SSF54909">
    <property type="entry name" value="Dimeric alpha+beta barrel"/>
    <property type="match status" value="1"/>
</dbReference>
<dbReference type="PANTHER" id="PTHR34474:SF2">
    <property type="entry name" value="SIGNAL TRANSDUCTION PROTEIN TRAP"/>
    <property type="match status" value="1"/>
</dbReference>
<proteinExistence type="predicted"/>
<reference evidence="2 3" key="3">
    <citation type="journal article" date="2008" name="BMC Genomics">
        <title>The genome of the versatile nitrogen fixer Azorhizobium caulinodans ORS571.</title>
        <authorList>
            <person name="Lee KB."/>
            <person name="Backer P.D."/>
            <person name="Aono T."/>
            <person name="Liu CT."/>
            <person name="Suzuki S."/>
            <person name="Suzuki T."/>
            <person name="Kaneko T."/>
            <person name="Yamada M."/>
            <person name="Tabata S."/>
            <person name="Kupfer D.M."/>
            <person name="Najar F.Z."/>
            <person name="Wiley G.B."/>
            <person name="Roe B."/>
            <person name="Binnewies T.T."/>
            <person name="Ussery D.W."/>
            <person name="D'Haeze W."/>
            <person name="Herder J.D."/>
            <person name="Gevers D."/>
            <person name="Vereecke D."/>
            <person name="Holsters M."/>
            <person name="Oyaizu H."/>
        </authorList>
    </citation>
    <scope>NUCLEOTIDE SEQUENCE [LARGE SCALE GENOMIC DNA]</scope>
    <source>
        <strain evidence="3">ATCC 43989 / DSM 5975 / JCM 20966 / LMG 6465 / NBRC 14845 / NCIMB 13405 / ORS 571</strain>
    </source>
</reference>
<dbReference type="EMBL" id="AP009384">
    <property type="protein sequence ID" value="BAF90381.1"/>
    <property type="molecule type" value="Genomic_DNA"/>
</dbReference>
<accession>A8HW19</accession>
<dbReference type="Proteomes" id="UP000000270">
    <property type="component" value="Chromosome"/>
</dbReference>
<dbReference type="KEGG" id="azc:AZC_4383"/>
<dbReference type="AlphaFoldDB" id="A8HW19"/>
<evidence type="ECO:0000259" key="1">
    <source>
        <dbReference type="PROSITE" id="PS51725"/>
    </source>
</evidence>